<proteinExistence type="predicted"/>
<dbReference type="EMBL" id="SGXD01000004">
    <property type="protein sequence ID" value="RZS82965.1"/>
    <property type="molecule type" value="Genomic_DNA"/>
</dbReference>
<accession>A0A4Q7NGK3</accession>
<feature type="compositionally biased region" description="Low complexity" evidence="1">
    <location>
        <begin position="39"/>
        <end position="50"/>
    </location>
</feature>
<gene>
    <name evidence="2" type="ORF">EV189_3363</name>
</gene>
<evidence type="ECO:0000256" key="1">
    <source>
        <dbReference type="SAM" id="MobiDB-lite"/>
    </source>
</evidence>
<evidence type="ECO:0000313" key="3">
    <source>
        <dbReference type="Proteomes" id="UP000293638"/>
    </source>
</evidence>
<comment type="caution">
    <text evidence="2">The sequence shown here is derived from an EMBL/GenBank/DDBJ whole genome shotgun (WGS) entry which is preliminary data.</text>
</comment>
<evidence type="ECO:0000313" key="2">
    <source>
        <dbReference type="EMBL" id="RZS82965.1"/>
    </source>
</evidence>
<feature type="region of interest" description="Disordered" evidence="1">
    <location>
        <begin position="221"/>
        <end position="254"/>
    </location>
</feature>
<dbReference type="AlphaFoldDB" id="A0A4Q7NGK3"/>
<keyword evidence="3" id="KW-1185">Reference proteome</keyword>
<dbReference type="OrthoDB" id="8480367at2"/>
<dbReference type="InterPro" id="IPR022183">
    <property type="entry name" value="DUF3710"/>
</dbReference>
<name>A0A4Q7NGK3_9ACTN</name>
<dbReference type="Pfam" id="PF12502">
    <property type="entry name" value="DUF3710"/>
    <property type="match status" value="1"/>
</dbReference>
<dbReference type="Proteomes" id="UP000293638">
    <property type="component" value="Unassembled WGS sequence"/>
</dbReference>
<feature type="region of interest" description="Disordered" evidence="1">
    <location>
        <begin position="1"/>
        <end position="75"/>
    </location>
</feature>
<dbReference type="RefSeq" id="WP_130494070.1">
    <property type="nucleotide sequence ID" value="NZ_SGXD01000004.1"/>
</dbReference>
<protein>
    <submittedName>
        <fullName evidence="2">Uncharacterized protein DUF3710</fullName>
    </submittedName>
</protein>
<feature type="compositionally biased region" description="Low complexity" evidence="1">
    <location>
        <begin position="228"/>
        <end position="239"/>
    </location>
</feature>
<sequence>MFGRRKRSGSEDAEERDGALVAPQSQGAEQGEELEAPADDAPAAAGGAPAVRPSGWRVDGPFDASEVEDPSDGGRRISLGSVWLAGREGVELQLQVDEQAGTVEGATFLDGESGLEVRAFAAPRTEGIWDEVRGELLASLQEQGAGVEEGDGPFGTELRAALPAQLPDGSQGFQPLRFIGVDGPRWFLRGVVSGRGAMEEGAAAVLEDVFRDTVVVRGREPMAPRDPLPLALPAGVVPVPQDPGVPAPDAAGDE</sequence>
<organism evidence="2 3">
    <name type="scientific">Motilibacter rhizosphaerae</name>
    <dbReference type="NCBI Taxonomy" id="598652"/>
    <lineage>
        <taxon>Bacteria</taxon>
        <taxon>Bacillati</taxon>
        <taxon>Actinomycetota</taxon>
        <taxon>Actinomycetes</taxon>
        <taxon>Motilibacterales</taxon>
        <taxon>Motilibacteraceae</taxon>
        <taxon>Motilibacter</taxon>
    </lineage>
</organism>
<reference evidence="2 3" key="1">
    <citation type="submission" date="2019-02" db="EMBL/GenBank/DDBJ databases">
        <title>Genomic Encyclopedia of Type Strains, Phase IV (KMG-IV): sequencing the most valuable type-strain genomes for metagenomic binning, comparative biology and taxonomic classification.</title>
        <authorList>
            <person name="Goeker M."/>
        </authorList>
    </citation>
    <scope>NUCLEOTIDE SEQUENCE [LARGE SCALE GENOMIC DNA]</scope>
    <source>
        <strain evidence="2 3">DSM 45622</strain>
    </source>
</reference>